<dbReference type="CDD" id="cd18872">
    <property type="entry name" value="NUDIX_eIF-2B"/>
    <property type="match status" value="1"/>
</dbReference>
<evidence type="ECO:0000256" key="1">
    <source>
        <dbReference type="ARBA" id="ARBA00007251"/>
    </source>
</evidence>
<dbReference type="GO" id="GO:0016740">
    <property type="term" value="F:transferase activity"/>
    <property type="evidence" value="ECO:0007669"/>
    <property type="project" value="UniProtKB-KW"/>
</dbReference>
<dbReference type="Pfam" id="PF01008">
    <property type="entry name" value="IF-2B"/>
    <property type="match status" value="1"/>
</dbReference>
<name>A0A024RZV4_HYPJR</name>
<sequence length="518" mass="57208">MTQLRECAVAVSFIFQFPDGDEERTPRVALFRRSGQVNTYQHKFAPISGGVEVTDENPLATAWRELREETTLTSASLRLFRQGKPYSFADPSVGRRWTINPFGFVLKPAAEGGSGEEGITIDWEHEGYEWFNPDEVTDDESFQGVPRLKESLRRVWFDIDLGKEAGRALAASIRSLQNDHESGAGLLAIAAYYHLYEDVIPKLDTSDRDKWWRNVRIAAWHLYKNGRESMSAAILNGMLSILDTIDQKLQSSIEGTPTKEDVDQLCDNISGIRLQRDMAGAKIARAFSEYLENIRSQPGSDGGPVKVVTLSASSTISNAICRGLTSPPPFYVPIDLRVLESRPLFEGVKTARQISSVMQGKPHAKATSKLSVYTDASAALAAKGAQILLLGADLIDKSGNVCNKIGSLPATLAAKHVSPDIKVIVLAEKSKIYPFEPPPCEENKEDEVVAAWKKDAVIGSTAVWELRGNASIPNVYFEWVPAGLVDVYLTEDGALSREQLLELAKRVEEKASRYFDTL</sequence>
<dbReference type="Gene3D" id="3.40.50.10470">
    <property type="entry name" value="Translation initiation factor eif-2b, domain 2"/>
    <property type="match status" value="1"/>
</dbReference>
<dbReference type="OrthoDB" id="206213at2759"/>
<evidence type="ECO:0000256" key="2">
    <source>
        <dbReference type="RuleBase" id="RU003814"/>
    </source>
</evidence>
<dbReference type="SUPFAM" id="SSF100950">
    <property type="entry name" value="NagB/RpiA/CoA transferase-like"/>
    <property type="match status" value="1"/>
</dbReference>
<dbReference type="PANTHER" id="PTHR43475:SF3">
    <property type="entry name" value="TRANSLATION INITIATION FACTOR EIF-2B SUBUNIT FAMILY PROTEIN (AFU_ORTHOLOGUE AFUA_2G14290)"/>
    <property type="match status" value="1"/>
</dbReference>
<reference evidence="5" key="1">
    <citation type="journal article" date="2013" name="Ind. Biotechnol.">
        <title>Comparative genomics analysis of Trichoderma reesei strains.</title>
        <authorList>
            <person name="Koike H."/>
            <person name="Aerts A."/>
            <person name="LaButti K."/>
            <person name="Grigoriev I.V."/>
            <person name="Baker S.E."/>
        </authorList>
    </citation>
    <scope>NUCLEOTIDE SEQUENCE [LARGE SCALE GENOMIC DNA]</scope>
    <source>
        <strain evidence="5">ATCC 56765 / BCRC 32924 / NRRL 11460 / Rut C-30</strain>
    </source>
</reference>
<dbReference type="InterPro" id="IPR015797">
    <property type="entry name" value="NUDIX_hydrolase-like_dom_sf"/>
</dbReference>
<dbReference type="InterPro" id="IPR037171">
    <property type="entry name" value="NagB/RpiA_transferase-like"/>
</dbReference>
<dbReference type="InterPro" id="IPR000649">
    <property type="entry name" value="IF-2B-related"/>
</dbReference>
<organism evidence="4 5">
    <name type="scientific">Hypocrea jecorina (strain ATCC 56765 / BCRC 32924 / NRRL 11460 / Rut C-30)</name>
    <name type="common">Trichoderma reesei</name>
    <dbReference type="NCBI Taxonomy" id="1344414"/>
    <lineage>
        <taxon>Eukaryota</taxon>
        <taxon>Fungi</taxon>
        <taxon>Dikarya</taxon>
        <taxon>Ascomycota</taxon>
        <taxon>Pezizomycotina</taxon>
        <taxon>Sordariomycetes</taxon>
        <taxon>Hypocreomycetidae</taxon>
        <taxon>Hypocreales</taxon>
        <taxon>Hypocreaceae</taxon>
        <taxon>Trichoderma</taxon>
    </lineage>
</organism>
<accession>A0A024RZV4</accession>
<dbReference type="KEGG" id="trr:M419DRAFT_91519"/>
<dbReference type="GO" id="GO:0019509">
    <property type="term" value="P:L-methionine salvage from methylthioadenosine"/>
    <property type="evidence" value="ECO:0007669"/>
    <property type="project" value="TreeGrafter"/>
</dbReference>
<feature type="domain" description="Nudix hydrolase" evidence="3">
    <location>
        <begin position="4"/>
        <end position="153"/>
    </location>
</feature>
<evidence type="ECO:0000313" key="4">
    <source>
        <dbReference type="EMBL" id="ETR97466.1"/>
    </source>
</evidence>
<keyword evidence="4" id="KW-0808">Transferase</keyword>
<dbReference type="AlphaFoldDB" id="A0A024RZV4"/>
<dbReference type="HOGENOM" id="CLU_021101_1_0_1"/>
<dbReference type="PROSITE" id="PS51462">
    <property type="entry name" value="NUDIX"/>
    <property type="match status" value="1"/>
</dbReference>
<dbReference type="EMBL" id="KI911171">
    <property type="protein sequence ID" value="ETR97466.1"/>
    <property type="molecule type" value="Genomic_DNA"/>
</dbReference>
<dbReference type="Gene3D" id="3.90.79.10">
    <property type="entry name" value="Nucleoside Triphosphate Pyrophosphohydrolase"/>
    <property type="match status" value="1"/>
</dbReference>
<dbReference type="InterPro" id="IPR042529">
    <property type="entry name" value="IF_2B-like_C"/>
</dbReference>
<dbReference type="GO" id="GO:0046523">
    <property type="term" value="F:S-methyl-5-thioribose-1-phosphate isomerase activity"/>
    <property type="evidence" value="ECO:0007669"/>
    <property type="project" value="TreeGrafter"/>
</dbReference>
<evidence type="ECO:0000313" key="5">
    <source>
        <dbReference type="Proteomes" id="UP000024376"/>
    </source>
</evidence>
<dbReference type="Proteomes" id="UP000024376">
    <property type="component" value="Unassembled WGS sequence"/>
</dbReference>
<dbReference type="Pfam" id="PF00293">
    <property type="entry name" value="NUDIX"/>
    <property type="match status" value="1"/>
</dbReference>
<evidence type="ECO:0000259" key="3">
    <source>
        <dbReference type="PROSITE" id="PS51462"/>
    </source>
</evidence>
<dbReference type="SUPFAM" id="SSF55811">
    <property type="entry name" value="Nudix"/>
    <property type="match status" value="1"/>
</dbReference>
<protein>
    <submittedName>
        <fullName evidence="4">Nagb/rpia/CoA transferase-like protein</fullName>
    </submittedName>
</protein>
<gene>
    <name evidence="4" type="ORF">M419DRAFT_91519</name>
</gene>
<proteinExistence type="inferred from homology"/>
<dbReference type="PANTHER" id="PTHR43475">
    <property type="entry name" value="METHYLTHIORIBOSE-1-PHOSPHATE ISOMERASE"/>
    <property type="match status" value="1"/>
</dbReference>
<dbReference type="InterPro" id="IPR000086">
    <property type="entry name" value="NUDIX_hydrolase_dom"/>
</dbReference>
<comment type="similarity">
    <text evidence="1 2">Belongs to the eIF-2B alpha/beta/delta subunits family.</text>
</comment>